<sequence>MKAISTPDLSRLRQAGAPGGGGGFGPGFGMRGPGPQTSIGSTMIAQASKGTIPGQSSMGSQGIGGRGALARLRGITLPRGLTPVETQAYAEIKENGDVDIPSHVIEDLARLGITKPDAIAAIRSLLKKGHLRSREQFQGEPVLEIAR</sequence>
<proteinExistence type="predicted"/>
<accession>A0A0F9H8Z4</accession>
<comment type="caution">
    <text evidence="2">The sequence shown here is derived from an EMBL/GenBank/DDBJ whole genome shotgun (WGS) entry which is preliminary data.</text>
</comment>
<dbReference type="AlphaFoldDB" id="A0A0F9H8Z4"/>
<gene>
    <name evidence="2" type="ORF">LCGC14_1732350</name>
</gene>
<evidence type="ECO:0000313" key="2">
    <source>
        <dbReference type="EMBL" id="KKM07599.1"/>
    </source>
</evidence>
<feature type="compositionally biased region" description="Gly residues" evidence="1">
    <location>
        <begin position="17"/>
        <end position="32"/>
    </location>
</feature>
<evidence type="ECO:0000256" key="1">
    <source>
        <dbReference type="SAM" id="MobiDB-lite"/>
    </source>
</evidence>
<feature type="region of interest" description="Disordered" evidence="1">
    <location>
        <begin position="1"/>
        <end position="65"/>
    </location>
</feature>
<feature type="compositionally biased region" description="Polar residues" evidence="1">
    <location>
        <begin position="37"/>
        <end position="49"/>
    </location>
</feature>
<organism evidence="2">
    <name type="scientific">marine sediment metagenome</name>
    <dbReference type="NCBI Taxonomy" id="412755"/>
    <lineage>
        <taxon>unclassified sequences</taxon>
        <taxon>metagenomes</taxon>
        <taxon>ecological metagenomes</taxon>
    </lineage>
</organism>
<reference evidence="2" key="1">
    <citation type="journal article" date="2015" name="Nature">
        <title>Complex archaea that bridge the gap between prokaryotes and eukaryotes.</title>
        <authorList>
            <person name="Spang A."/>
            <person name="Saw J.H."/>
            <person name="Jorgensen S.L."/>
            <person name="Zaremba-Niedzwiedzka K."/>
            <person name="Martijn J."/>
            <person name="Lind A.E."/>
            <person name="van Eijk R."/>
            <person name="Schleper C."/>
            <person name="Guy L."/>
            <person name="Ettema T.J."/>
        </authorList>
    </citation>
    <scope>NUCLEOTIDE SEQUENCE</scope>
</reference>
<protein>
    <submittedName>
        <fullName evidence="2">Uncharacterized protein</fullName>
    </submittedName>
</protein>
<name>A0A0F9H8Z4_9ZZZZ</name>
<dbReference type="EMBL" id="LAZR01015733">
    <property type="protein sequence ID" value="KKM07599.1"/>
    <property type="molecule type" value="Genomic_DNA"/>
</dbReference>